<dbReference type="SUPFAM" id="SSF53041">
    <property type="entry name" value="Resolvase-like"/>
    <property type="match status" value="1"/>
</dbReference>
<protein>
    <submittedName>
        <fullName evidence="4">Recombinase family protein</fullName>
    </submittedName>
</protein>
<dbReference type="CDD" id="cd00338">
    <property type="entry name" value="Ser_Recombinase"/>
    <property type="match status" value="1"/>
</dbReference>
<feature type="domain" description="Recombinase" evidence="3">
    <location>
        <begin position="170"/>
        <end position="296"/>
    </location>
</feature>
<evidence type="ECO:0000313" key="4">
    <source>
        <dbReference type="EMBL" id="MDF9409672.1"/>
    </source>
</evidence>
<dbReference type="Gene3D" id="3.90.1750.20">
    <property type="entry name" value="Putative Large Serine Recombinase, Chain B, Domain 2"/>
    <property type="match status" value="1"/>
</dbReference>
<dbReference type="GO" id="GO:0003677">
    <property type="term" value="F:DNA binding"/>
    <property type="evidence" value="ECO:0007669"/>
    <property type="project" value="InterPro"/>
</dbReference>
<reference evidence="4" key="1">
    <citation type="submission" date="2022-02" db="EMBL/GenBank/DDBJ databases">
        <authorList>
            <person name="Leng L."/>
        </authorList>
    </citation>
    <scope>NUCLEOTIDE SEQUENCE</scope>
    <source>
        <strain evidence="4">JI</strain>
    </source>
</reference>
<dbReference type="InterPro" id="IPR025827">
    <property type="entry name" value="Zn_ribbon_recom_dom"/>
</dbReference>
<dbReference type="InterPro" id="IPR050639">
    <property type="entry name" value="SSR_resolvase"/>
</dbReference>
<dbReference type="Pfam" id="PF07508">
    <property type="entry name" value="Recombinase"/>
    <property type="match status" value="1"/>
</dbReference>
<dbReference type="InterPro" id="IPR011109">
    <property type="entry name" value="DNA_bind_recombinase_dom"/>
</dbReference>
<dbReference type="Pfam" id="PF13408">
    <property type="entry name" value="Zn_ribbon_recom"/>
    <property type="match status" value="1"/>
</dbReference>
<dbReference type="AlphaFoldDB" id="A0A9X4JWM2"/>
<evidence type="ECO:0000313" key="5">
    <source>
        <dbReference type="Proteomes" id="UP001154312"/>
    </source>
</evidence>
<evidence type="ECO:0000256" key="1">
    <source>
        <dbReference type="SAM" id="Coils"/>
    </source>
</evidence>
<dbReference type="InterPro" id="IPR038109">
    <property type="entry name" value="DNA_bind_recomb_sf"/>
</dbReference>
<organism evidence="4 5">
    <name type="scientific">Pelotomaculum isophthalicicum JI</name>
    <dbReference type="NCBI Taxonomy" id="947010"/>
    <lineage>
        <taxon>Bacteria</taxon>
        <taxon>Bacillati</taxon>
        <taxon>Bacillota</taxon>
        <taxon>Clostridia</taxon>
        <taxon>Eubacteriales</taxon>
        <taxon>Desulfotomaculaceae</taxon>
        <taxon>Pelotomaculum</taxon>
    </lineage>
</organism>
<dbReference type="PANTHER" id="PTHR30461:SF23">
    <property type="entry name" value="DNA RECOMBINASE-RELATED"/>
    <property type="match status" value="1"/>
</dbReference>
<comment type="caution">
    <text evidence="4">The sequence shown here is derived from an EMBL/GenBank/DDBJ whole genome shotgun (WGS) entry which is preliminary data.</text>
</comment>
<keyword evidence="5" id="KW-1185">Reference proteome</keyword>
<accession>A0A9X4JWM2</accession>
<dbReference type="PROSITE" id="PS51737">
    <property type="entry name" value="RECOMBINASE_DNA_BIND"/>
    <property type="match status" value="1"/>
</dbReference>
<dbReference type="InterPro" id="IPR006119">
    <property type="entry name" value="Resolv_N"/>
</dbReference>
<dbReference type="Pfam" id="PF00239">
    <property type="entry name" value="Resolvase"/>
    <property type="match status" value="1"/>
</dbReference>
<evidence type="ECO:0000259" key="3">
    <source>
        <dbReference type="PROSITE" id="PS51737"/>
    </source>
</evidence>
<sequence>MAATTMDKPRQLRVAAYCRVSTDQEEQQSSYQAQIDYYTDKIAQNPEWRLAGIFADEGITGVSAKKRTEFIKLMKLCEKGKIDLVLTKSISRFSRNTLDCLTYIRMLKERGIPIIFEKEGINTMQMASEMSISMLGSFAQAESESISHNVTWGKRKSFKSGKVSFQYARILGYEKGEDGKPRVVPEEAEIVRRIFSQYLNGHSINKIKKELEQDGVMSSTGKPIWSPAVIRNIIRNEKYIGDALLQKTYVVDFLTKKIKKNNGELPQYYVTGNHEAIISKELFNRVQEEIARRGNKRKVSEKNAITEHGKYSGKYALTELLICGRCATAYRRVTWARNGNKRIVWRCVNRLEYGKKYCKDSPTVEEYKLQDAIMRAITLMGEAKDEFVGTLKDSLRLALTGKADQVDTFAIKKRIDELNAVMLDLVQVSVKSNAGADYFDDKFKEISDEIKKLQETLKKQEQRQMIEQNNNLRMVEIFRILDNADFSLAEYDDVLVRRLIENVKVISETKIQVTFKGGFEIEQGLQ</sequence>
<name>A0A9X4JWM2_9FIRM</name>
<keyword evidence="1" id="KW-0175">Coiled coil</keyword>
<feature type="domain" description="Resolvase/invertase-type recombinase catalytic" evidence="2">
    <location>
        <begin position="13"/>
        <end position="161"/>
    </location>
</feature>
<dbReference type="GO" id="GO:0000150">
    <property type="term" value="F:DNA strand exchange activity"/>
    <property type="evidence" value="ECO:0007669"/>
    <property type="project" value="InterPro"/>
</dbReference>
<evidence type="ECO:0000259" key="2">
    <source>
        <dbReference type="PROSITE" id="PS51736"/>
    </source>
</evidence>
<dbReference type="PANTHER" id="PTHR30461">
    <property type="entry name" value="DNA-INVERTASE FROM LAMBDOID PROPHAGE"/>
    <property type="match status" value="1"/>
</dbReference>
<proteinExistence type="predicted"/>
<gene>
    <name evidence="4" type="ORF">L7E55_15155</name>
</gene>
<dbReference type="InterPro" id="IPR036162">
    <property type="entry name" value="Resolvase-like_N_sf"/>
</dbReference>
<dbReference type="EMBL" id="JAKOAV010000038">
    <property type="protein sequence ID" value="MDF9409672.1"/>
    <property type="molecule type" value="Genomic_DNA"/>
</dbReference>
<dbReference type="Gene3D" id="3.40.50.1390">
    <property type="entry name" value="Resolvase, N-terminal catalytic domain"/>
    <property type="match status" value="1"/>
</dbReference>
<dbReference type="PROSITE" id="PS51736">
    <property type="entry name" value="RECOMBINASES_3"/>
    <property type="match status" value="1"/>
</dbReference>
<dbReference type="Proteomes" id="UP001154312">
    <property type="component" value="Unassembled WGS sequence"/>
</dbReference>
<feature type="coiled-coil region" evidence="1">
    <location>
        <begin position="443"/>
        <end position="470"/>
    </location>
</feature>
<dbReference type="SMART" id="SM00857">
    <property type="entry name" value="Resolvase"/>
    <property type="match status" value="1"/>
</dbReference>